<evidence type="ECO:0000313" key="1">
    <source>
        <dbReference type="EMBL" id="EAL67048.1"/>
    </source>
</evidence>
<dbReference type="VEuPathDB" id="AmoebaDB:DDB_G0280781"/>
<comment type="caution">
    <text evidence="1">The sequence shown here is derived from an EMBL/GenBank/DDBJ whole genome shotgun (WGS) entry which is preliminary data.</text>
</comment>
<dbReference type="Proteomes" id="UP000002195">
    <property type="component" value="Unassembled WGS sequence"/>
</dbReference>
<dbReference type="dictyBase" id="DDB_G0280781"/>
<dbReference type="InterPro" id="IPR027365">
    <property type="entry name" value="GNAT_acetyltra_YdfB-like"/>
</dbReference>
<organism evidence="1 2">
    <name type="scientific">Dictyostelium discoideum</name>
    <name type="common">Social amoeba</name>
    <dbReference type="NCBI Taxonomy" id="44689"/>
    <lineage>
        <taxon>Eukaryota</taxon>
        <taxon>Amoebozoa</taxon>
        <taxon>Evosea</taxon>
        <taxon>Eumycetozoa</taxon>
        <taxon>Dictyostelia</taxon>
        <taxon>Dictyosteliales</taxon>
        <taxon>Dictyosteliaceae</taxon>
        <taxon>Dictyostelium</taxon>
    </lineage>
</organism>
<dbReference type="HOGENOM" id="CLU_078094_0_0_1"/>
<dbReference type="PANTHER" id="PTHR31143:SF2">
    <property type="entry name" value="FR47-LIKE DOMAIN-CONTAINING PROTEIN-RELATED"/>
    <property type="match status" value="1"/>
</dbReference>
<evidence type="ECO:0008006" key="3">
    <source>
        <dbReference type="Google" id="ProtNLM"/>
    </source>
</evidence>
<dbReference type="PaxDb" id="44689-DDB0204727"/>
<keyword evidence="2" id="KW-1185">Reference proteome</keyword>
<evidence type="ECO:0000313" key="2">
    <source>
        <dbReference type="Proteomes" id="UP000002195"/>
    </source>
</evidence>
<dbReference type="FunCoup" id="Q54UW2">
    <property type="interactions" value="1"/>
</dbReference>
<sequence length="297" mass="34595">MSQLYFLKNENEKREFLEKMKSNGFSQLENAGNELQIGKTLWFIDDLIKPNILISIKINVVLDSINWRRGFLLQNFKNENLEDLKSILSFRKKYNAIQNNLNEKIENIYFGDIKDNKLIELLQNSLKIRGFKTNSGEKMSEYIIKLENIDEKISELEKIIDKNVVLLTLNDIDFVNKYKNYKSEFTYDELKCSIESGFSYGYRIKKLDDCCENVLASWGVIWSDGQIGNFHTQDRFSGTGYGNQVKAKLIICLLKNNITPISHVYDNNNSRILKNLKLGYSKTIGVRFIDAIYNQID</sequence>
<dbReference type="EMBL" id="AAFI02000038">
    <property type="protein sequence ID" value="EAL67048.1"/>
    <property type="molecule type" value="Genomic_DNA"/>
</dbReference>
<reference evidence="1 2" key="1">
    <citation type="journal article" date="2005" name="Nature">
        <title>The genome of the social amoeba Dictyostelium discoideum.</title>
        <authorList>
            <consortium name="The Dictyostelium discoideum Sequencing Consortium"/>
            <person name="Eichinger L."/>
            <person name="Pachebat J.A."/>
            <person name="Glockner G."/>
            <person name="Rajandream M.A."/>
            <person name="Sucgang R."/>
            <person name="Berriman M."/>
            <person name="Song J."/>
            <person name="Olsen R."/>
            <person name="Szafranski K."/>
            <person name="Xu Q."/>
            <person name="Tunggal B."/>
            <person name="Kummerfeld S."/>
            <person name="Madera M."/>
            <person name="Konfortov B.A."/>
            <person name="Rivero F."/>
            <person name="Bankier A.T."/>
            <person name="Lehmann R."/>
            <person name="Hamlin N."/>
            <person name="Davies R."/>
            <person name="Gaudet P."/>
            <person name="Fey P."/>
            <person name="Pilcher K."/>
            <person name="Chen G."/>
            <person name="Saunders D."/>
            <person name="Sodergren E."/>
            <person name="Davis P."/>
            <person name="Kerhornou A."/>
            <person name="Nie X."/>
            <person name="Hall N."/>
            <person name="Anjard C."/>
            <person name="Hemphill L."/>
            <person name="Bason N."/>
            <person name="Farbrother P."/>
            <person name="Desany B."/>
            <person name="Just E."/>
            <person name="Morio T."/>
            <person name="Rost R."/>
            <person name="Churcher C."/>
            <person name="Cooper J."/>
            <person name="Haydock S."/>
            <person name="van Driessche N."/>
            <person name="Cronin A."/>
            <person name="Goodhead I."/>
            <person name="Muzny D."/>
            <person name="Mourier T."/>
            <person name="Pain A."/>
            <person name="Lu M."/>
            <person name="Harper D."/>
            <person name="Lindsay R."/>
            <person name="Hauser H."/>
            <person name="James K."/>
            <person name="Quiles M."/>
            <person name="Madan Babu M."/>
            <person name="Saito T."/>
            <person name="Buchrieser C."/>
            <person name="Wardroper A."/>
            <person name="Felder M."/>
            <person name="Thangavelu M."/>
            <person name="Johnson D."/>
            <person name="Knights A."/>
            <person name="Loulseged H."/>
            <person name="Mungall K."/>
            <person name="Oliver K."/>
            <person name="Price C."/>
            <person name="Quail M.A."/>
            <person name="Urushihara H."/>
            <person name="Hernandez J."/>
            <person name="Rabbinowitsch E."/>
            <person name="Steffen D."/>
            <person name="Sanders M."/>
            <person name="Ma J."/>
            <person name="Kohara Y."/>
            <person name="Sharp S."/>
            <person name="Simmonds M."/>
            <person name="Spiegler S."/>
            <person name="Tivey A."/>
            <person name="Sugano S."/>
            <person name="White B."/>
            <person name="Walker D."/>
            <person name="Woodward J."/>
            <person name="Winckler T."/>
            <person name="Tanaka Y."/>
            <person name="Shaulsky G."/>
            <person name="Schleicher M."/>
            <person name="Weinstock G."/>
            <person name="Rosenthal A."/>
            <person name="Cox E.C."/>
            <person name="Chisholm R.L."/>
            <person name="Gibbs R."/>
            <person name="Loomis W.F."/>
            <person name="Platzer M."/>
            <person name="Kay R.R."/>
            <person name="Williams J."/>
            <person name="Dear P.H."/>
            <person name="Noegel A.A."/>
            <person name="Barrell B."/>
            <person name="Kuspa A."/>
        </authorList>
    </citation>
    <scope>NUCLEOTIDE SEQUENCE [LARGE SCALE GENOMIC DNA]</scope>
    <source>
        <strain evidence="1 2">AX4</strain>
    </source>
</reference>
<protein>
    <recommendedName>
        <fullName evidence="3">N-acetyltransferase domain-containing protein</fullName>
    </recommendedName>
</protein>
<dbReference type="PANTHER" id="PTHR31143">
    <property type="match status" value="1"/>
</dbReference>
<dbReference type="KEGG" id="ddi:DDB_G0280781"/>
<accession>Q54UW2</accession>
<dbReference type="Gene3D" id="3.40.630.30">
    <property type="match status" value="1"/>
</dbReference>
<dbReference type="RefSeq" id="XP_641025.1">
    <property type="nucleotide sequence ID" value="XM_635933.1"/>
</dbReference>
<dbReference type="InParanoid" id="Q54UW2"/>
<dbReference type="AlphaFoldDB" id="Q54UW2"/>
<name>Q54UW2_DICDI</name>
<dbReference type="GeneID" id="8622727"/>
<gene>
    <name evidence="1" type="ORF">DDB_G0280781</name>
</gene>
<proteinExistence type="predicted"/>
<dbReference type="PhylomeDB" id="Q54UW2"/>
<dbReference type="SMR" id="Q54UW2"/>